<organism evidence="1 2">
    <name type="scientific">Winogradskya humida</name>
    <dbReference type="NCBI Taxonomy" id="113566"/>
    <lineage>
        <taxon>Bacteria</taxon>
        <taxon>Bacillati</taxon>
        <taxon>Actinomycetota</taxon>
        <taxon>Actinomycetes</taxon>
        <taxon>Micromonosporales</taxon>
        <taxon>Micromonosporaceae</taxon>
        <taxon>Winogradskya</taxon>
    </lineage>
</organism>
<accession>A0ABQ3ZHU2</accession>
<sequence length="220" mass="23482">MTPETLRTLLGGVPENGWFAEAEARVRADPDAIGQLFARAGRMLGRRPLPDHPSWTAGQAGRVLLLLALTGEPLEGRAPEGAASTVTVRGRVAELYWRGDPAERLAVLHALEHLGLGEAGVPLIEDALRTNDKRLVAAALGPCAALLDDAVWRQGVVKCVFMEVPLSVVDRLGERADQPLAEMLGGLARERAAAGRRMPGDALALLNRQSLAKGWKAKEG</sequence>
<dbReference type="NCBIfam" id="NF035938">
    <property type="entry name" value="EboA_domain"/>
    <property type="match status" value="1"/>
</dbReference>
<keyword evidence="2" id="KW-1185">Reference proteome</keyword>
<evidence type="ECO:0008006" key="3">
    <source>
        <dbReference type="Google" id="ProtNLM"/>
    </source>
</evidence>
<dbReference type="InterPro" id="IPR047715">
    <property type="entry name" value="EboA_dom"/>
</dbReference>
<reference evidence="1 2" key="1">
    <citation type="submission" date="2021-01" db="EMBL/GenBank/DDBJ databases">
        <title>Whole genome shotgun sequence of Actinoplanes humidus NBRC 14915.</title>
        <authorList>
            <person name="Komaki H."/>
            <person name="Tamura T."/>
        </authorList>
    </citation>
    <scope>NUCLEOTIDE SEQUENCE [LARGE SCALE GENOMIC DNA]</scope>
    <source>
        <strain evidence="1 2">NBRC 14915</strain>
    </source>
</reference>
<proteinExistence type="predicted"/>
<gene>
    <name evidence="1" type="ORF">Ahu01nite_012320</name>
</gene>
<evidence type="ECO:0000313" key="1">
    <source>
        <dbReference type="EMBL" id="GIE18130.1"/>
    </source>
</evidence>
<protein>
    <recommendedName>
        <fullName evidence="3">Ubiquinone biosynthesis protein COQ9</fullName>
    </recommendedName>
</protein>
<evidence type="ECO:0000313" key="2">
    <source>
        <dbReference type="Proteomes" id="UP000603200"/>
    </source>
</evidence>
<name>A0ABQ3ZHU2_9ACTN</name>
<dbReference type="RefSeq" id="WP_203835419.1">
    <property type="nucleotide sequence ID" value="NZ_BAAATV010000004.1"/>
</dbReference>
<dbReference type="Proteomes" id="UP000603200">
    <property type="component" value="Unassembled WGS sequence"/>
</dbReference>
<dbReference type="EMBL" id="BOMN01000013">
    <property type="protein sequence ID" value="GIE18130.1"/>
    <property type="molecule type" value="Genomic_DNA"/>
</dbReference>
<comment type="caution">
    <text evidence="1">The sequence shown here is derived from an EMBL/GenBank/DDBJ whole genome shotgun (WGS) entry which is preliminary data.</text>
</comment>